<feature type="compositionally biased region" description="Polar residues" evidence="1">
    <location>
        <begin position="645"/>
        <end position="681"/>
    </location>
</feature>
<evidence type="ECO:0000313" key="3">
    <source>
        <dbReference type="Proteomes" id="UP000025227"/>
    </source>
</evidence>
<feature type="compositionally biased region" description="Low complexity" evidence="1">
    <location>
        <begin position="1072"/>
        <end position="1103"/>
    </location>
</feature>
<feature type="compositionally biased region" description="Polar residues" evidence="1">
    <location>
        <begin position="1104"/>
        <end position="1115"/>
    </location>
</feature>
<feature type="compositionally biased region" description="Polar residues" evidence="1">
    <location>
        <begin position="732"/>
        <end position="742"/>
    </location>
</feature>
<feature type="compositionally biased region" description="Low complexity" evidence="1">
    <location>
        <begin position="1116"/>
        <end position="1128"/>
    </location>
</feature>
<feature type="compositionally biased region" description="Basic and acidic residues" evidence="1">
    <location>
        <begin position="1187"/>
        <end position="1199"/>
    </location>
</feature>
<feature type="region of interest" description="Disordered" evidence="1">
    <location>
        <begin position="645"/>
        <end position="758"/>
    </location>
</feature>
<dbReference type="SMART" id="SM00735">
    <property type="entry name" value="ZM"/>
    <property type="match status" value="1"/>
</dbReference>
<organism evidence="3 4">
    <name type="scientific">Haemonchus contortus</name>
    <name type="common">Barber pole worm</name>
    <dbReference type="NCBI Taxonomy" id="6289"/>
    <lineage>
        <taxon>Eukaryota</taxon>
        <taxon>Metazoa</taxon>
        <taxon>Ecdysozoa</taxon>
        <taxon>Nematoda</taxon>
        <taxon>Chromadorea</taxon>
        <taxon>Rhabditida</taxon>
        <taxon>Rhabditina</taxon>
        <taxon>Rhabditomorpha</taxon>
        <taxon>Strongyloidea</taxon>
        <taxon>Trichostrongylidae</taxon>
        <taxon>Haemonchus</taxon>
    </lineage>
</organism>
<evidence type="ECO:0000256" key="1">
    <source>
        <dbReference type="SAM" id="MobiDB-lite"/>
    </source>
</evidence>
<dbReference type="InterPro" id="IPR006643">
    <property type="entry name" value="Zasp-like_motif"/>
</dbReference>
<feature type="compositionally biased region" description="Basic and acidic residues" evidence="1">
    <location>
        <begin position="682"/>
        <end position="729"/>
    </location>
</feature>
<feature type="compositionally biased region" description="Basic and acidic residues" evidence="1">
    <location>
        <begin position="999"/>
        <end position="1015"/>
    </location>
</feature>
<feature type="compositionally biased region" description="Low complexity" evidence="1">
    <location>
        <begin position="839"/>
        <end position="874"/>
    </location>
</feature>
<feature type="compositionally biased region" description="Basic and acidic residues" evidence="1">
    <location>
        <begin position="1252"/>
        <end position="1272"/>
    </location>
</feature>
<reference evidence="4" key="1">
    <citation type="submission" date="2020-12" db="UniProtKB">
        <authorList>
            <consortium name="WormBaseParasite"/>
        </authorList>
    </citation>
    <scope>IDENTIFICATION</scope>
    <source>
        <strain evidence="4">MHco3</strain>
    </source>
</reference>
<feature type="compositionally biased region" description="Low complexity" evidence="1">
    <location>
        <begin position="1145"/>
        <end position="1159"/>
    </location>
</feature>
<sequence>MGEVLVGGVWVPSAIAQHFKDEGHAPFSYTKPNLKFQPREVKLNIKTFQPHREQIFVEDYKRRLLKIAISKLDDDRGHRRRPLRRYSDVQQVATRPAAFFYPDRRGHMYKPLRRYNSELESLSTRPTTFIVPESGMRGPTHRPVRRYSEVQQVVARPSAIVIPDPHLVTKGGMAQPVHLQYNSPMPIYSKEAAEEQYQQQIGATTPPPIPLPAADKHFDPAKSATLKFIREGDEGHFGEHFFEQIANVEAPRIIGKEEPEWARYAREKSERARSRTPADPSQHRHTASTTPIDHRYERSRGGDSPREFMEKSKVYTHTTHPTYGPAYYQTQSHARRRGYSEPRETHPGYEYGGLDYTKGLNFPAAPFDHSYEYRSRARDRDQYRPRSGYELGGLAFGKGQVAPGPYHGHGPDPPRLRPRYSADPRSPCNSYYAPNLEEVDANLLVGDTISNQKIRHETRHIDQSQFGTSFAPPTGFKRDHITVKRSPVPPEPITFSVSANKNRYGSTGNVAMEREQMWRRQVQQQRQYPTSPVGDKEVTVKTLLNDDVLRKVDRETTPVWRDRSLSKHEAWRYRSDPRLDRHQVFTNEPNWSRTVQQRRNAWERMAYDTDARVSLPASAKVPAPQPPAWHNRAARTHNIWQQAADTMSQGATDTYQQPGQTYESSHTSVQHSDGSHQYQSQHYHEERHSQYSSEGHQEQQRREEQYRHEEQQRREEQHRREEQRRHEEQQYTTSSAPVIQSYSTTHHSESHTESAPAPQSYIVSSGATNADLQVNSGYNANQIDYVKDHIDKYQGGPIYGGSSQYEEISKSSYNKTYSSSTQQQNVAQQGEAIPLPAPTQSYTYSSETRTSSQAIPAAAPAPSSNYQQQSNYSHHSSHTTETSKAIPIQPEKSNYEEHRRSFHSEEKRTTTSTPTQRVSFEEKHHEVIPLNDTHSASMPSLQKNEEAERFQKMFTSEQARTIPIQQTNQVSEAKHFEKHHSSKEETRTTTIPVRPVQSELKESSYHRTESSKQETSRGVPMQSNQDSFNKSYIVQSSTTPISVQTPQNYSTSYHTETHTTQNPIVMHSPGGSYKSYQSSHYSKQEKTTSTTTTQPQPMITHTTNLPITKSTTYNYSQQSVPSQPAPVQMTQSSFTSHTEKSTTGSAPQPAPASQSSYQAHMSRHKEETHREETSRPVSQLSQFSEQKSFKRNVEEKTETKTIPGTTTVYTSDGNRNFSVQDVFNKREEMNETLPLGSISNTHANTQGGYRDQQGHDVSYKRETQTAVDPGKEYALLKEEEKRVVETDLEPGVISRHVTTKYYKKKTVTDTTTTTTPQ</sequence>
<feature type="compositionally biased region" description="Basic and acidic residues" evidence="1">
    <location>
        <begin position="1164"/>
        <end position="1174"/>
    </location>
</feature>
<proteinExistence type="predicted"/>
<dbReference type="Proteomes" id="UP000025227">
    <property type="component" value="Unplaced"/>
</dbReference>
<dbReference type="WBParaSite" id="HCON_00125150-00002">
    <property type="protein sequence ID" value="HCON_00125150-00002"/>
    <property type="gene ID" value="HCON_00125150"/>
</dbReference>
<feature type="compositionally biased region" description="Polar residues" evidence="1">
    <location>
        <begin position="1175"/>
        <end position="1186"/>
    </location>
</feature>
<accession>A0A7I4YRG6</accession>
<feature type="region of interest" description="Disordered" evidence="1">
    <location>
        <begin position="976"/>
        <end position="1027"/>
    </location>
</feature>
<evidence type="ECO:0000259" key="2">
    <source>
        <dbReference type="SMART" id="SM00735"/>
    </source>
</evidence>
<feature type="domain" description="Zasp-like motif" evidence="2">
    <location>
        <begin position="175"/>
        <end position="200"/>
    </location>
</feature>
<feature type="region of interest" description="Disordered" evidence="1">
    <location>
        <begin position="1061"/>
        <end position="1199"/>
    </location>
</feature>
<feature type="region of interest" description="Disordered" evidence="1">
    <location>
        <begin position="836"/>
        <end position="921"/>
    </location>
</feature>
<dbReference type="OMA" id="RYEHYSM"/>
<feature type="compositionally biased region" description="Basic and acidic residues" evidence="1">
    <location>
        <begin position="264"/>
        <end position="273"/>
    </location>
</feature>
<evidence type="ECO:0000313" key="4">
    <source>
        <dbReference type="WBParaSite" id="HCON_00125150-00002"/>
    </source>
</evidence>
<dbReference type="OrthoDB" id="5919374at2759"/>
<feature type="compositionally biased region" description="Basic and acidic residues" evidence="1">
    <location>
        <begin position="893"/>
        <end position="909"/>
    </location>
</feature>
<feature type="region of interest" description="Disordered" evidence="1">
    <location>
        <begin position="1247"/>
        <end position="1272"/>
    </location>
</feature>
<feature type="compositionally biased region" description="Polar residues" evidence="1">
    <location>
        <begin position="1129"/>
        <end position="1144"/>
    </location>
</feature>
<keyword evidence="3" id="KW-1185">Reference proteome</keyword>
<name>A0A7I4YRG6_HAECO</name>
<protein>
    <submittedName>
        <fullName evidence="4">ZM domain-containing protein</fullName>
    </submittedName>
</protein>
<feature type="compositionally biased region" description="Basic and acidic residues" evidence="1">
    <location>
        <begin position="292"/>
        <end position="307"/>
    </location>
</feature>
<feature type="region of interest" description="Disordered" evidence="1">
    <location>
        <begin position="264"/>
        <end position="307"/>
    </location>
</feature>